<reference evidence="12" key="1">
    <citation type="submission" date="2018-05" db="EMBL/GenBank/DDBJ databases">
        <authorList>
            <person name="Lanie J.A."/>
            <person name="Ng W.-L."/>
            <person name="Kazmierczak K.M."/>
            <person name="Andrzejewski T.M."/>
            <person name="Davidsen T.M."/>
            <person name="Wayne K.J."/>
            <person name="Tettelin H."/>
            <person name="Glass J.I."/>
            <person name="Rusch D."/>
            <person name="Podicherti R."/>
            <person name="Tsui H.-C.T."/>
            <person name="Winkler M.E."/>
        </authorList>
    </citation>
    <scope>NUCLEOTIDE SEQUENCE</scope>
</reference>
<accession>A0A382SV18</accession>
<dbReference type="CDD" id="cd02440">
    <property type="entry name" value="AdoMet_MTases"/>
    <property type="match status" value="1"/>
</dbReference>
<keyword evidence="3" id="KW-0489">Methyltransferase</keyword>
<evidence type="ECO:0000259" key="11">
    <source>
        <dbReference type="PROSITE" id="PS51686"/>
    </source>
</evidence>
<evidence type="ECO:0000256" key="3">
    <source>
        <dbReference type="ARBA" id="ARBA00022603"/>
    </source>
</evidence>
<keyword evidence="7" id="KW-0809">Transit peptide</keyword>
<dbReference type="PRINTS" id="PR02008">
    <property type="entry name" value="RCMTFAMILY"/>
</dbReference>
<comment type="catalytic activity">
    <reaction evidence="10">
        <text>a cytidine in rRNA + S-adenosyl-L-methionine = a 5-methylcytidine in rRNA + S-adenosyl-L-homocysteine + H(+)</text>
        <dbReference type="Rhea" id="RHEA:61484"/>
        <dbReference type="Rhea" id="RHEA-COMP:15836"/>
        <dbReference type="Rhea" id="RHEA-COMP:15837"/>
        <dbReference type="ChEBI" id="CHEBI:15378"/>
        <dbReference type="ChEBI" id="CHEBI:57856"/>
        <dbReference type="ChEBI" id="CHEBI:59789"/>
        <dbReference type="ChEBI" id="CHEBI:74483"/>
        <dbReference type="ChEBI" id="CHEBI:82748"/>
    </reaction>
</comment>
<evidence type="ECO:0000256" key="10">
    <source>
        <dbReference type="ARBA" id="ARBA00049302"/>
    </source>
</evidence>
<dbReference type="PANTHER" id="PTHR22808">
    <property type="entry name" value="NCL1 YEAST -RELATED NOL1/NOP2/FMU SUN DOMAIN-CONTAINING"/>
    <property type="match status" value="1"/>
</dbReference>
<comment type="subcellular location">
    <subcellularLocation>
        <location evidence="1">Mitochondrion</location>
    </subcellularLocation>
</comment>
<dbReference type="Pfam" id="PF01189">
    <property type="entry name" value="Methyltr_RsmB-F"/>
    <property type="match status" value="1"/>
</dbReference>
<evidence type="ECO:0000256" key="5">
    <source>
        <dbReference type="ARBA" id="ARBA00022691"/>
    </source>
</evidence>
<dbReference type="EMBL" id="UINC01131593">
    <property type="protein sequence ID" value="SVD13392.1"/>
    <property type="molecule type" value="Genomic_DNA"/>
</dbReference>
<dbReference type="GO" id="GO:0008173">
    <property type="term" value="F:RNA methyltransferase activity"/>
    <property type="evidence" value="ECO:0007669"/>
    <property type="project" value="InterPro"/>
</dbReference>
<proteinExistence type="predicted"/>
<dbReference type="GO" id="GO:0003723">
    <property type="term" value="F:RNA binding"/>
    <property type="evidence" value="ECO:0007669"/>
    <property type="project" value="UniProtKB-KW"/>
</dbReference>
<evidence type="ECO:0000256" key="2">
    <source>
        <dbReference type="ARBA" id="ARBA00022552"/>
    </source>
</evidence>
<gene>
    <name evidence="12" type="ORF">METZ01_LOCUS366246</name>
</gene>
<sequence length="256" mass="28956">MKVLDTFDQFYGSIYHDRWSSLRSALAEKPAQVKRFNLFLGNSYPKVSDPVASWALNCFSVERTFSPQVQACGLMDFFVMDLASFVVANVLEVQENDRVLDMCAAPGGKALILAEKLGPNSQLVLNELSKTRFHRLKKVLESYVPQDVLERISFRSYDATKWGIYEVGAYDRILVDAPCSAEAHLLRNLSEMQKWSPKRSKRLAQRQYALLCSALLAARPESRIVYSTCSISPLENDGVLNKLKSKKGDLFEFEVP</sequence>
<keyword evidence="5" id="KW-0949">S-adenosyl-L-methionine</keyword>
<dbReference type="InterPro" id="IPR001678">
    <property type="entry name" value="MeTrfase_RsmB-F_NOP2_dom"/>
</dbReference>
<evidence type="ECO:0000256" key="8">
    <source>
        <dbReference type="ARBA" id="ARBA00023128"/>
    </source>
</evidence>
<keyword evidence="4" id="KW-0808">Transferase</keyword>
<keyword evidence="6" id="KW-0694">RNA-binding</keyword>
<dbReference type="PANTHER" id="PTHR22808:SF3">
    <property type="entry name" value="5-METHYLCYTOSINE RRNA METHYLTRANSFERASE NSUN4"/>
    <property type="match status" value="1"/>
</dbReference>
<name>A0A382SV18_9ZZZZ</name>
<evidence type="ECO:0000256" key="7">
    <source>
        <dbReference type="ARBA" id="ARBA00022946"/>
    </source>
</evidence>
<dbReference type="GO" id="GO:0005762">
    <property type="term" value="C:mitochondrial large ribosomal subunit"/>
    <property type="evidence" value="ECO:0007669"/>
    <property type="project" value="TreeGrafter"/>
</dbReference>
<evidence type="ECO:0000313" key="12">
    <source>
        <dbReference type="EMBL" id="SVD13392.1"/>
    </source>
</evidence>
<dbReference type="InterPro" id="IPR049560">
    <property type="entry name" value="MeTrfase_RsmB-F_NOP2_cat"/>
</dbReference>
<dbReference type="GO" id="GO:0031167">
    <property type="term" value="P:rRNA methylation"/>
    <property type="evidence" value="ECO:0007669"/>
    <property type="project" value="TreeGrafter"/>
</dbReference>
<dbReference type="Gene3D" id="3.40.50.150">
    <property type="entry name" value="Vaccinia Virus protein VP39"/>
    <property type="match status" value="1"/>
</dbReference>
<evidence type="ECO:0000256" key="4">
    <source>
        <dbReference type="ARBA" id="ARBA00022679"/>
    </source>
</evidence>
<evidence type="ECO:0000256" key="1">
    <source>
        <dbReference type="ARBA" id="ARBA00004173"/>
    </source>
</evidence>
<evidence type="ECO:0000256" key="6">
    <source>
        <dbReference type="ARBA" id="ARBA00022884"/>
    </source>
</evidence>
<keyword evidence="2" id="KW-0698">rRNA processing</keyword>
<dbReference type="InterPro" id="IPR029063">
    <property type="entry name" value="SAM-dependent_MTases_sf"/>
</dbReference>
<dbReference type="SUPFAM" id="SSF53335">
    <property type="entry name" value="S-adenosyl-L-methionine-dependent methyltransferases"/>
    <property type="match status" value="1"/>
</dbReference>
<keyword evidence="8" id="KW-0496">Mitochondrion</keyword>
<feature type="domain" description="SAM-dependent MTase RsmB/NOP-type" evidence="11">
    <location>
        <begin position="10"/>
        <end position="256"/>
    </location>
</feature>
<organism evidence="12">
    <name type="scientific">marine metagenome</name>
    <dbReference type="NCBI Taxonomy" id="408172"/>
    <lineage>
        <taxon>unclassified sequences</taxon>
        <taxon>metagenomes</taxon>
        <taxon>ecological metagenomes</taxon>
    </lineage>
</organism>
<protein>
    <recommendedName>
        <fullName evidence="9">NOL1/NOP2/Sun domain family member 4</fullName>
    </recommendedName>
</protein>
<dbReference type="PROSITE" id="PS51686">
    <property type="entry name" value="SAM_MT_RSMB_NOP"/>
    <property type="match status" value="1"/>
</dbReference>
<dbReference type="InterPro" id="IPR023267">
    <property type="entry name" value="RCMT"/>
</dbReference>
<evidence type="ECO:0000256" key="9">
    <source>
        <dbReference type="ARBA" id="ARBA00042050"/>
    </source>
</evidence>
<feature type="non-terminal residue" evidence="12">
    <location>
        <position position="256"/>
    </location>
</feature>
<dbReference type="AlphaFoldDB" id="A0A382SV18"/>